<dbReference type="GO" id="GO:0008381">
    <property type="term" value="F:mechanosensitive monoatomic ion channel activity"/>
    <property type="evidence" value="ECO:0007669"/>
    <property type="project" value="InterPro"/>
</dbReference>
<dbReference type="InterPro" id="IPR010920">
    <property type="entry name" value="LSM_dom_sf"/>
</dbReference>
<sequence length="747" mass="80360">MIRLIRPLLLLLLLLAPGLAAAQVPGATPAAAPPAADQQADPERVKALIATLQDDKARAALVAQLQLLLQAQAAEEDRKTALEAVGSQALVAVSEKVRDVTSGVAVIGSTLAQSPQLLVWARDQLADPAARARWIAVFLNVLAVFAVGLAVGFLVSGLLRGARAALDRHPPATLWGKLPLILGQAVLDFLPLLGFVFGAYGMTTVLDPPQFVAIVVTALVYAVIISGVALMVIRIVLTPEHPRLRLVRVGDETAGYLYIWAKRLIRLTVFGYLTIVTASVLQTPYGALTALTYIVGLAVAAMVIVLILQNRVPVADWLRGRRRHGAEGEDAAVTRAVGSLRRRSADVWHLVAIAYVAVTFAIWALGINGGFVFVLRATVLTVATLVLGRLMSTYGPRLIHRAFSIGPELKARYPGLEHRANRYLPVLDTALKVIVLICTVLVLLEVWQLGGIAWMETETGRAILSSGGAILFMIVASLVAWEAVSQLIEFHLNRHDASGNLVQRSARARTLLPLLRNAFLILLITVVVLMVLSEVGLNIAPLLAGAGVVGLAIGFGAQTLVKDVITGVFILFEDTLSVGDVVQLGSDSGVVETITIRTIRLRDETGAVHTLPFSSVTSIINMTKDFSFAVFNIGIGYDQDVDRVLDVLRELGREMQLDPGWAPAILAPIEIIGLDKFGDSAVTIKARIKTPPAKQWGVMREFNRRMKRRFDELGIDIPFPHRMVLTRSLDRPEDAATAAAQGASSGS</sequence>
<dbReference type="SUPFAM" id="SSF50182">
    <property type="entry name" value="Sm-like ribonucleoproteins"/>
    <property type="match status" value="1"/>
</dbReference>
<feature type="chain" id="PRO_5012962202" description="Mechanosensitive ion channel protein" evidence="8">
    <location>
        <begin position="23"/>
        <end position="747"/>
    </location>
</feature>
<organism evidence="13 14">
    <name type="scientific">Inquilinus limosus</name>
    <dbReference type="NCBI Taxonomy" id="171674"/>
    <lineage>
        <taxon>Bacteria</taxon>
        <taxon>Pseudomonadati</taxon>
        <taxon>Pseudomonadota</taxon>
        <taxon>Alphaproteobacteria</taxon>
        <taxon>Rhodospirillales</taxon>
        <taxon>Rhodospirillaceae</taxon>
        <taxon>Inquilinus</taxon>
    </lineage>
</organism>
<evidence type="ECO:0000256" key="5">
    <source>
        <dbReference type="ARBA" id="ARBA00022989"/>
    </source>
</evidence>
<evidence type="ECO:0000259" key="10">
    <source>
        <dbReference type="Pfam" id="PF21082"/>
    </source>
</evidence>
<dbReference type="PANTHER" id="PTHR30460:SF0">
    <property type="entry name" value="MODERATE CONDUCTANCE MECHANOSENSITIVE CHANNEL YBIO"/>
    <property type="match status" value="1"/>
</dbReference>
<keyword evidence="6 7" id="KW-0472">Membrane</keyword>
<dbReference type="Gene3D" id="3.30.70.100">
    <property type="match status" value="1"/>
</dbReference>
<dbReference type="Pfam" id="PF21082">
    <property type="entry name" value="MS_channel_3rd"/>
    <property type="match status" value="1"/>
</dbReference>
<keyword evidence="8" id="KW-0732">Signal</keyword>
<dbReference type="InterPro" id="IPR011066">
    <property type="entry name" value="MscS_channel_C_sf"/>
</dbReference>
<dbReference type="Gene3D" id="2.30.30.60">
    <property type="match status" value="1"/>
</dbReference>
<dbReference type="RefSeq" id="WP_088150949.1">
    <property type="nucleotide sequence ID" value="NZ_NHON01000015.1"/>
</dbReference>
<feature type="transmembrane region" description="Helical" evidence="7">
    <location>
        <begin position="539"/>
        <end position="561"/>
    </location>
</feature>
<dbReference type="SUPFAM" id="SSF82861">
    <property type="entry name" value="Mechanosensitive channel protein MscS (YggB), transmembrane region"/>
    <property type="match status" value="1"/>
</dbReference>
<evidence type="ECO:0000259" key="12">
    <source>
        <dbReference type="Pfam" id="PF25392"/>
    </source>
</evidence>
<evidence type="ECO:0000256" key="7">
    <source>
        <dbReference type="SAM" id="Phobius"/>
    </source>
</evidence>
<feature type="domain" description="Mechanosensitive ion channel transmembrane helices 2/3" evidence="11">
    <location>
        <begin position="518"/>
        <end position="558"/>
    </location>
</feature>
<feature type="domain" description="Mechanosensitive ion channel MscS" evidence="9">
    <location>
        <begin position="559"/>
        <end position="624"/>
    </location>
</feature>
<feature type="domain" description="Mechanosensitive ion channel MscS C-terminal" evidence="10">
    <location>
        <begin position="630"/>
        <end position="717"/>
    </location>
</feature>
<feature type="transmembrane region" description="Helical" evidence="7">
    <location>
        <begin position="287"/>
        <end position="308"/>
    </location>
</feature>
<dbReference type="SUPFAM" id="SSF82689">
    <property type="entry name" value="Mechanosensitive channel protein MscS (YggB), C-terminal domain"/>
    <property type="match status" value="1"/>
</dbReference>
<dbReference type="Pfam" id="PF21088">
    <property type="entry name" value="MS_channel_1st"/>
    <property type="match status" value="1"/>
</dbReference>
<comment type="subcellular location">
    <subcellularLocation>
        <location evidence="1">Cell membrane</location>
        <topology evidence="1">Multi-pass membrane protein</topology>
    </subcellularLocation>
</comment>
<evidence type="ECO:0000256" key="4">
    <source>
        <dbReference type="ARBA" id="ARBA00022692"/>
    </source>
</evidence>
<keyword evidence="5 7" id="KW-1133">Transmembrane helix</keyword>
<feature type="domain" description="Moderate conductance mechanosensitive channel YbiO-like transmembrane helix 1" evidence="12">
    <location>
        <begin position="377"/>
        <end position="453"/>
    </location>
</feature>
<feature type="transmembrane region" description="Helical" evidence="7">
    <location>
        <begin position="429"/>
        <end position="450"/>
    </location>
</feature>
<evidence type="ECO:0000259" key="9">
    <source>
        <dbReference type="Pfam" id="PF00924"/>
    </source>
</evidence>
<dbReference type="InterPro" id="IPR049142">
    <property type="entry name" value="MS_channel_1st"/>
</dbReference>
<evidence type="ECO:0000256" key="3">
    <source>
        <dbReference type="ARBA" id="ARBA00022475"/>
    </source>
</evidence>
<accession>A0A211ZPJ7</accession>
<dbReference type="Pfam" id="PF00924">
    <property type="entry name" value="MS_channel_2nd"/>
    <property type="match status" value="1"/>
</dbReference>
<feature type="transmembrane region" description="Helical" evidence="7">
    <location>
        <begin position="514"/>
        <end position="533"/>
    </location>
</feature>
<comment type="caution">
    <text evidence="13">The sequence shown here is derived from an EMBL/GenBank/DDBJ whole genome shotgun (WGS) entry which is preliminary data.</text>
</comment>
<dbReference type="GO" id="GO:0005886">
    <property type="term" value="C:plasma membrane"/>
    <property type="evidence" value="ECO:0007669"/>
    <property type="project" value="UniProtKB-SubCell"/>
</dbReference>
<dbReference type="EMBL" id="NHON01000015">
    <property type="protein sequence ID" value="OWJ67203.1"/>
    <property type="molecule type" value="Genomic_DNA"/>
</dbReference>
<evidence type="ECO:0000313" key="14">
    <source>
        <dbReference type="Proteomes" id="UP000196655"/>
    </source>
</evidence>
<feature type="transmembrane region" description="Helical" evidence="7">
    <location>
        <begin position="462"/>
        <end position="484"/>
    </location>
</feature>
<keyword evidence="4 7" id="KW-0812">Transmembrane</keyword>
<dbReference type="Gene3D" id="1.10.287.1260">
    <property type="match status" value="1"/>
</dbReference>
<dbReference type="InterPro" id="IPR057485">
    <property type="entry name" value="YbiO-like_TM1"/>
</dbReference>
<dbReference type="OrthoDB" id="9814206at2"/>
<protein>
    <recommendedName>
        <fullName evidence="15">Mechanosensitive ion channel protein</fullName>
    </recommendedName>
</protein>
<feature type="transmembrane region" description="Helical" evidence="7">
    <location>
        <begin position="180"/>
        <end position="200"/>
    </location>
</feature>
<dbReference type="InterPro" id="IPR011014">
    <property type="entry name" value="MscS_channel_TM-2"/>
</dbReference>
<feature type="transmembrane region" description="Helical" evidence="7">
    <location>
        <begin position="264"/>
        <end position="281"/>
    </location>
</feature>
<feature type="transmembrane region" description="Helical" evidence="7">
    <location>
        <begin position="347"/>
        <end position="365"/>
    </location>
</feature>
<dbReference type="InterPro" id="IPR049278">
    <property type="entry name" value="MS_channel_C"/>
</dbReference>
<keyword evidence="3" id="KW-1003">Cell membrane</keyword>
<dbReference type="InterPro" id="IPR006685">
    <property type="entry name" value="MscS_channel_2nd"/>
</dbReference>
<dbReference type="AlphaFoldDB" id="A0A211ZPJ7"/>
<evidence type="ECO:0000259" key="11">
    <source>
        <dbReference type="Pfam" id="PF21088"/>
    </source>
</evidence>
<gene>
    <name evidence="13" type="ORF">BWR60_10400</name>
</gene>
<feature type="transmembrane region" description="Helical" evidence="7">
    <location>
        <begin position="212"/>
        <end position="237"/>
    </location>
</feature>
<evidence type="ECO:0008006" key="15">
    <source>
        <dbReference type="Google" id="ProtNLM"/>
    </source>
</evidence>
<dbReference type="Pfam" id="PF25392">
    <property type="entry name" value="MS_channel_TM1"/>
    <property type="match status" value="1"/>
</dbReference>
<evidence type="ECO:0000313" key="13">
    <source>
        <dbReference type="EMBL" id="OWJ67203.1"/>
    </source>
</evidence>
<evidence type="ECO:0000256" key="2">
    <source>
        <dbReference type="ARBA" id="ARBA00008017"/>
    </source>
</evidence>
<evidence type="ECO:0000256" key="6">
    <source>
        <dbReference type="ARBA" id="ARBA00023136"/>
    </source>
</evidence>
<keyword evidence="14" id="KW-1185">Reference proteome</keyword>
<evidence type="ECO:0000256" key="1">
    <source>
        <dbReference type="ARBA" id="ARBA00004651"/>
    </source>
</evidence>
<reference evidence="14" key="1">
    <citation type="submission" date="2017-05" db="EMBL/GenBank/DDBJ databases">
        <authorList>
            <person name="Macchi M."/>
            <person name="Festa S."/>
            <person name="Coppotelli B.M."/>
            <person name="Morelli I.S."/>
        </authorList>
    </citation>
    <scope>NUCLEOTIDE SEQUENCE [LARGE SCALE GENOMIC DNA]</scope>
    <source>
        <strain evidence="14">I</strain>
    </source>
</reference>
<feature type="transmembrane region" description="Helical" evidence="7">
    <location>
        <begin position="134"/>
        <end position="159"/>
    </location>
</feature>
<name>A0A211ZPJ7_9PROT</name>
<comment type="similarity">
    <text evidence="2">Belongs to the MscS (TC 1.A.23) family.</text>
</comment>
<proteinExistence type="inferred from homology"/>
<dbReference type="InterPro" id="IPR045276">
    <property type="entry name" value="YbiO_bact"/>
</dbReference>
<dbReference type="InterPro" id="IPR023408">
    <property type="entry name" value="MscS_beta-dom_sf"/>
</dbReference>
<dbReference type="Proteomes" id="UP000196655">
    <property type="component" value="Unassembled WGS sequence"/>
</dbReference>
<evidence type="ECO:0000256" key="8">
    <source>
        <dbReference type="SAM" id="SignalP"/>
    </source>
</evidence>
<dbReference type="PANTHER" id="PTHR30460">
    <property type="entry name" value="MODERATE CONDUCTANCE MECHANOSENSITIVE CHANNEL YBIO"/>
    <property type="match status" value="1"/>
</dbReference>
<feature type="signal peptide" evidence="8">
    <location>
        <begin position="1"/>
        <end position="22"/>
    </location>
</feature>